<evidence type="ECO:0000313" key="3">
    <source>
        <dbReference type="Proteomes" id="UP000028602"/>
    </source>
</evidence>
<organism evidence="2 3">
    <name type="scientific">Tatumella ptyseos ATCC 33301</name>
    <dbReference type="NCBI Taxonomy" id="1005995"/>
    <lineage>
        <taxon>Bacteria</taxon>
        <taxon>Pseudomonadati</taxon>
        <taxon>Pseudomonadota</taxon>
        <taxon>Gammaproteobacteria</taxon>
        <taxon>Enterobacterales</taxon>
        <taxon>Erwiniaceae</taxon>
        <taxon>Tatumella</taxon>
    </lineage>
</organism>
<accession>A0A085JBM1</accession>
<dbReference type="eggNOG" id="COG3477">
    <property type="taxonomic scope" value="Bacteria"/>
</dbReference>
<dbReference type="Pfam" id="PF07274">
    <property type="entry name" value="DUF1440"/>
    <property type="match status" value="1"/>
</dbReference>
<keyword evidence="1" id="KW-1133">Transmembrane helix</keyword>
<proteinExistence type="predicted"/>
<dbReference type="AlphaFoldDB" id="A0A085JBM1"/>
<name>A0A085JBM1_9GAMM</name>
<dbReference type="EMBL" id="JMPR01000043">
    <property type="protein sequence ID" value="KFD17867.1"/>
    <property type="molecule type" value="Genomic_DNA"/>
</dbReference>
<feature type="transmembrane region" description="Helical" evidence="1">
    <location>
        <begin position="124"/>
        <end position="147"/>
    </location>
</feature>
<reference evidence="2 3" key="1">
    <citation type="submission" date="2014-05" db="EMBL/GenBank/DDBJ databases">
        <title>ATOL: Assembling a taxonomically balanced genome-scale reconstruction of the evolutionary history of the Enterobacteriaceae.</title>
        <authorList>
            <person name="Plunkett G.III."/>
            <person name="Neeno-Eckwall E.C."/>
            <person name="Glasner J.D."/>
            <person name="Perna N.T."/>
        </authorList>
    </citation>
    <scope>NUCLEOTIDE SEQUENCE [LARGE SCALE GENOMIC DNA]</scope>
    <source>
        <strain evidence="2 3">ATCC 33301</strain>
    </source>
</reference>
<keyword evidence="1" id="KW-0472">Membrane</keyword>
<evidence type="ECO:0000256" key="1">
    <source>
        <dbReference type="SAM" id="Phobius"/>
    </source>
</evidence>
<feature type="transmembrane region" description="Helical" evidence="1">
    <location>
        <begin position="167"/>
        <end position="188"/>
    </location>
</feature>
<dbReference type="InterPro" id="IPR009898">
    <property type="entry name" value="DUF1440"/>
</dbReference>
<feature type="transmembrane region" description="Helical" evidence="1">
    <location>
        <begin position="93"/>
        <end position="112"/>
    </location>
</feature>
<sequence length="198" mass="22305">MPALFSPVLLWNKDKRMLEIKSNRQVILRTTLLGGFISSLVKWGSEVNMPPRVAGEISPPAANIDSWLGWAGINSHSLDYIYQGTMVSGAVTLYHWLFSFIFAFVYVALSALSPKIRLWYGALYGIVITVVMHGFLIPLLGFRYPVYASGAKGWLWNLNGYELWSELLGHIYWAVSIELCLIVVLAQLSRPLKGNWVK</sequence>
<dbReference type="Proteomes" id="UP000028602">
    <property type="component" value="Unassembled WGS sequence"/>
</dbReference>
<evidence type="ECO:0000313" key="2">
    <source>
        <dbReference type="EMBL" id="KFD17867.1"/>
    </source>
</evidence>
<gene>
    <name evidence="2" type="ORF">GTPT_2914</name>
</gene>
<keyword evidence="3" id="KW-1185">Reference proteome</keyword>
<keyword evidence="1" id="KW-0812">Transmembrane</keyword>
<comment type="caution">
    <text evidence="2">The sequence shown here is derived from an EMBL/GenBank/DDBJ whole genome shotgun (WGS) entry which is preliminary data.</text>
</comment>
<protein>
    <submittedName>
        <fullName evidence="2">Putative membrane protein</fullName>
    </submittedName>
</protein>